<comment type="caution">
    <text evidence="2">The sequence shown here is derived from an EMBL/GenBank/DDBJ whole genome shotgun (WGS) entry which is preliminary data.</text>
</comment>
<reference evidence="2 3" key="1">
    <citation type="journal article" date="2019" name="Int. J. Syst. Evol. Microbiol.">
        <title>The Global Catalogue of Microorganisms (GCM) 10K type strain sequencing project: providing services to taxonomists for standard genome sequencing and annotation.</title>
        <authorList>
            <consortium name="The Broad Institute Genomics Platform"/>
            <consortium name="The Broad Institute Genome Sequencing Center for Infectious Disease"/>
            <person name="Wu L."/>
            <person name="Ma J."/>
        </authorList>
    </citation>
    <scope>NUCLEOTIDE SEQUENCE [LARGE SCALE GENOMIC DNA]</scope>
    <source>
        <strain evidence="2 3">JCM 16331</strain>
    </source>
</reference>
<dbReference type="InterPro" id="IPR043899">
    <property type="entry name" value="DUF5789"/>
</dbReference>
<keyword evidence="3" id="KW-1185">Reference proteome</keyword>
<sequence>MADDKRGREKQARDAERRQQERDIATELDRGDESEPPVEAAALDDVEAALESVQFPATGADVVAAIGDRTIESDGERYAIEALVPETDREAFDSPAAVQVAVRRPTVASAMKRIVESIETRQDAEFSWSQRKAYETTFRALGSIDADDDDEGIAVIRDWIVDRVRETGDLPSSRAVRREAAEFCRTNGYQVRADEWLGI</sequence>
<dbReference type="AlphaFoldDB" id="A0A830GD17"/>
<dbReference type="Proteomes" id="UP000608850">
    <property type="component" value="Unassembled WGS sequence"/>
</dbReference>
<gene>
    <name evidence="2" type="ORF">GCM10009021_25780</name>
</gene>
<proteinExistence type="predicted"/>
<protein>
    <submittedName>
        <fullName evidence="2">Uncharacterized protein</fullName>
    </submittedName>
</protein>
<dbReference type="EMBL" id="BMOQ01000007">
    <property type="protein sequence ID" value="GGN23000.1"/>
    <property type="molecule type" value="Genomic_DNA"/>
</dbReference>
<evidence type="ECO:0000256" key="1">
    <source>
        <dbReference type="SAM" id="MobiDB-lite"/>
    </source>
</evidence>
<dbReference type="OrthoDB" id="197849at2157"/>
<feature type="region of interest" description="Disordered" evidence="1">
    <location>
        <begin position="1"/>
        <end position="38"/>
    </location>
</feature>
<accession>A0A830GD17</accession>
<dbReference type="RefSeq" id="WP_188879477.1">
    <property type="nucleotide sequence ID" value="NZ_BMOQ01000007.1"/>
</dbReference>
<name>A0A830GD17_9EURY</name>
<organism evidence="2 3">
    <name type="scientific">Halarchaeum nitratireducens</name>
    <dbReference type="NCBI Taxonomy" id="489913"/>
    <lineage>
        <taxon>Archaea</taxon>
        <taxon>Methanobacteriati</taxon>
        <taxon>Methanobacteriota</taxon>
        <taxon>Stenosarchaea group</taxon>
        <taxon>Halobacteria</taxon>
        <taxon>Halobacteriales</taxon>
        <taxon>Halobacteriaceae</taxon>
    </lineage>
</organism>
<evidence type="ECO:0000313" key="2">
    <source>
        <dbReference type="EMBL" id="GGN23000.1"/>
    </source>
</evidence>
<feature type="compositionally biased region" description="Basic and acidic residues" evidence="1">
    <location>
        <begin position="1"/>
        <end position="33"/>
    </location>
</feature>
<evidence type="ECO:0000313" key="3">
    <source>
        <dbReference type="Proteomes" id="UP000608850"/>
    </source>
</evidence>
<dbReference type="Pfam" id="PF19102">
    <property type="entry name" value="DUF5789"/>
    <property type="match status" value="1"/>
</dbReference>